<feature type="transmembrane region" description="Helical" evidence="7">
    <location>
        <begin position="101"/>
        <end position="121"/>
    </location>
</feature>
<keyword evidence="4 7" id="KW-0812">Transmembrane</keyword>
<feature type="transmembrane region" description="Helical" evidence="7">
    <location>
        <begin position="190"/>
        <end position="211"/>
    </location>
</feature>
<feature type="transmembrane region" description="Helical" evidence="7">
    <location>
        <begin position="315"/>
        <end position="338"/>
    </location>
</feature>
<comment type="similarity">
    <text evidence="7">Belongs to the binding-protein-dependent transport system permease family.</text>
</comment>
<dbReference type="PROSITE" id="PS50928">
    <property type="entry name" value="ABC_TM1"/>
    <property type="match status" value="1"/>
</dbReference>
<dbReference type="EMBL" id="FRBK01000025">
    <property type="protein sequence ID" value="SHN22852.1"/>
    <property type="molecule type" value="Genomic_DNA"/>
</dbReference>
<dbReference type="RefSeq" id="WP_073448928.1">
    <property type="nucleotide sequence ID" value="NZ_FRBK01000025.1"/>
</dbReference>
<comment type="subcellular location">
    <subcellularLocation>
        <location evidence="1 7">Cell membrane</location>
        <topology evidence="1 7">Multi-pass membrane protein</topology>
    </subcellularLocation>
</comment>
<dbReference type="InterPro" id="IPR035906">
    <property type="entry name" value="MetI-like_sf"/>
</dbReference>
<keyword evidence="5 7" id="KW-1133">Transmembrane helix</keyword>
<feature type="compositionally biased region" description="Polar residues" evidence="8">
    <location>
        <begin position="1"/>
        <end position="13"/>
    </location>
</feature>
<evidence type="ECO:0000256" key="5">
    <source>
        <dbReference type="ARBA" id="ARBA00022989"/>
    </source>
</evidence>
<keyword evidence="2 7" id="KW-0813">Transport</keyword>
<reference evidence="11" key="1">
    <citation type="submission" date="2016-11" db="EMBL/GenBank/DDBJ databases">
        <authorList>
            <person name="Jaros S."/>
            <person name="Januszkiewicz K."/>
            <person name="Wedrychowicz H."/>
        </authorList>
    </citation>
    <scope>NUCLEOTIDE SEQUENCE [LARGE SCALE GENOMIC DNA]</scope>
    <source>
        <strain evidence="11">CGMCC 4.3555</strain>
    </source>
</reference>
<comment type="caution">
    <text evidence="10">The sequence shown here is derived from an EMBL/GenBank/DDBJ whole genome shotgun (WGS) entry which is preliminary data.</text>
</comment>
<evidence type="ECO:0000259" key="9">
    <source>
        <dbReference type="PROSITE" id="PS50928"/>
    </source>
</evidence>
<dbReference type="SUPFAM" id="SSF161098">
    <property type="entry name" value="MetI-like"/>
    <property type="match status" value="1"/>
</dbReference>
<feature type="compositionally biased region" description="Low complexity" evidence="8">
    <location>
        <begin position="17"/>
        <end position="70"/>
    </location>
</feature>
<feature type="region of interest" description="Disordered" evidence="8">
    <location>
        <begin position="1"/>
        <end position="70"/>
    </location>
</feature>
<evidence type="ECO:0000256" key="2">
    <source>
        <dbReference type="ARBA" id="ARBA00022448"/>
    </source>
</evidence>
<dbReference type="CDD" id="cd06261">
    <property type="entry name" value="TM_PBP2"/>
    <property type="match status" value="1"/>
</dbReference>
<dbReference type="Proteomes" id="UP000184388">
    <property type="component" value="Unassembled WGS sequence"/>
</dbReference>
<feature type="transmembrane region" description="Helical" evidence="7">
    <location>
        <begin position="159"/>
        <end position="178"/>
    </location>
</feature>
<sequence length="354" mass="36426">MASTETTASSAKGNSGDDPAGPSTATATDAATDAVAGSAGSTDGSPAEATTETGTGADAEAAGATPRPAAGDLAGLEAGLDALDSAVVARQPWLRTALSKAFPPIIAIVIVLALWQLAYHFQLKPHYLLPSPLDVFRSLQQKWLEGTLLGFVWTSLSRGALGFLASVVLGTVLGLIVARVKPVRAAIGPILSGLQSLPSVAWVPAAIIWFGLSDATIYAVVLLGAVPSIANGLVSGVDQISPLYLRAGRTIGATGLAGVRHVLLPAALPGYLAGLKQGWAFSWRSLMAAELIVNAPDLGTGLGQLLEQGRELQDMSWVLAAILLILIVGIGIELLIFAPIERRVLRSRGLLVKS</sequence>
<feature type="transmembrane region" description="Helical" evidence="7">
    <location>
        <begin position="217"/>
        <end position="238"/>
    </location>
</feature>
<dbReference type="Pfam" id="PF00528">
    <property type="entry name" value="BPD_transp_1"/>
    <property type="match status" value="1"/>
</dbReference>
<accession>A0A9X8N7N3</accession>
<evidence type="ECO:0000256" key="6">
    <source>
        <dbReference type="ARBA" id="ARBA00023136"/>
    </source>
</evidence>
<evidence type="ECO:0000313" key="11">
    <source>
        <dbReference type="Proteomes" id="UP000184388"/>
    </source>
</evidence>
<dbReference type="InterPro" id="IPR000515">
    <property type="entry name" value="MetI-like"/>
</dbReference>
<feature type="transmembrane region" description="Helical" evidence="7">
    <location>
        <begin position="250"/>
        <end position="272"/>
    </location>
</feature>
<evidence type="ECO:0000256" key="8">
    <source>
        <dbReference type="SAM" id="MobiDB-lite"/>
    </source>
</evidence>
<feature type="domain" description="ABC transmembrane type-1" evidence="9">
    <location>
        <begin position="152"/>
        <end position="336"/>
    </location>
</feature>
<name>A0A9X8N7N3_9ACTN</name>
<gene>
    <name evidence="10" type="ORF">SAMN05216268_12597</name>
</gene>
<dbReference type="GO" id="GO:0005886">
    <property type="term" value="C:plasma membrane"/>
    <property type="evidence" value="ECO:0007669"/>
    <property type="project" value="UniProtKB-SubCell"/>
</dbReference>
<keyword evidence="3" id="KW-1003">Cell membrane</keyword>
<evidence type="ECO:0000256" key="7">
    <source>
        <dbReference type="RuleBase" id="RU363032"/>
    </source>
</evidence>
<keyword evidence="6 7" id="KW-0472">Membrane</keyword>
<dbReference type="AlphaFoldDB" id="A0A9X8N7N3"/>
<dbReference type="GO" id="GO:0055085">
    <property type="term" value="P:transmembrane transport"/>
    <property type="evidence" value="ECO:0007669"/>
    <property type="project" value="InterPro"/>
</dbReference>
<evidence type="ECO:0000256" key="3">
    <source>
        <dbReference type="ARBA" id="ARBA00022475"/>
    </source>
</evidence>
<dbReference type="PANTHER" id="PTHR30151:SF40">
    <property type="entry name" value="TRANSPORT SYSTEM INTEGRAL MEMBRANE PROTEIN"/>
    <property type="match status" value="1"/>
</dbReference>
<protein>
    <submittedName>
        <fullName evidence="10">NitT/TauT family transport system permease protein</fullName>
    </submittedName>
</protein>
<proteinExistence type="inferred from homology"/>
<organism evidence="10 11">
    <name type="scientific">Streptomyces yunnanensis</name>
    <dbReference type="NCBI Taxonomy" id="156453"/>
    <lineage>
        <taxon>Bacteria</taxon>
        <taxon>Bacillati</taxon>
        <taxon>Actinomycetota</taxon>
        <taxon>Actinomycetes</taxon>
        <taxon>Kitasatosporales</taxon>
        <taxon>Streptomycetaceae</taxon>
        <taxon>Streptomyces</taxon>
    </lineage>
</organism>
<evidence type="ECO:0000313" key="10">
    <source>
        <dbReference type="EMBL" id="SHN22852.1"/>
    </source>
</evidence>
<evidence type="ECO:0000256" key="1">
    <source>
        <dbReference type="ARBA" id="ARBA00004651"/>
    </source>
</evidence>
<dbReference type="Gene3D" id="1.10.3720.10">
    <property type="entry name" value="MetI-like"/>
    <property type="match status" value="1"/>
</dbReference>
<dbReference type="FunFam" id="1.10.3720.10:FF:000100">
    <property type="entry name" value="Sulfate ABC transporter permease"/>
    <property type="match status" value="1"/>
</dbReference>
<evidence type="ECO:0000256" key="4">
    <source>
        <dbReference type="ARBA" id="ARBA00022692"/>
    </source>
</evidence>
<dbReference type="PANTHER" id="PTHR30151">
    <property type="entry name" value="ALKANE SULFONATE ABC TRANSPORTER-RELATED, MEMBRANE SUBUNIT"/>
    <property type="match status" value="1"/>
</dbReference>